<reference evidence="1 4" key="2">
    <citation type="submission" date="2019-05" db="EMBL/GenBank/DDBJ databases">
        <title>Novel genomic isolates of S.pyogenes and S.dysgalactiae subsp. equisimilis associated to necrotising fasciitis (NSTI).</title>
        <authorList>
            <person name="Barrantes I."/>
        </authorList>
    </citation>
    <scope>NUCLEOTIDE SEQUENCE [LARGE SCALE GENOMIC DNA]</scope>
    <source>
        <strain evidence="1 4">SPY6028</strain>
    </source>
</reference>
<dbReference type="AlphaFoldDB" id="A0A4U7HN81"/>
<dbReference type="EMBL" id="SJLI01000005">
    <property type="protein sequence ID" value="TYK94551.1"/>
    <property type="molecule type" value="Genomic_DNA"/>
</dbReference>
<evidence type="ECO:0000313" key="2">
    <source>
        <dbReference type="EMBL" id="TYK94551.1"/>
    </source>
</evidence>
<dbReference type="GO" id="GO:0016301">
    <property type="term" value="F:kinase activity"/>
    <property type="evidence" value="ECO:0007669"/>
    <property type="project" value="UniProtKB-KW"/>
</dbReference>
<gene>
    <name evidence="3" type="ORF">E0F66_06550</name>
    <name evidence="2" type="ORF">E0F67_06755</name>
    <name evidence="1" type="ORF">FGO82_03375</name>
</gene>
<evidence type="ECO:0000313" key="4">
    <source>
        <dbReference type="Proteomes" id="UP000316580"/>
    </source>
</evidence>
<dbReference type="EMBL" id="VCID01000499">
    <property type="protein sequence ID" value="TNY48192.1"/>
    <property type="molecule type" value="Genomic_DNA"/>
</dbReference>
<dbReference type="EMBL" id="SJLL01000005">
    <property type="protein sequence ID" value="TYK99725.1"/>
    <property type="molecule type" value="Genomic_DNA"/>
</dbReference>
<dbReference type="Proteomes" id="UP000324058">
    <property type="component" value="Unassembled WGS sequence"/>
</dbReference>
<keyword evidence="3" id="KW-0808">Transferase</keyword>
<reference evidence="5 6" key="1">
    <citation type="submission" date="2019-02" db="EMBL/GenBank/DDBJ databases">
        <title>Novel genomic isolates of S. pyogenes and S. dysgalactiae subsp. equisimilis associated to necrotising fasciitis (NSTI).</title>
        <authorList>
            <person name="Barrantes I."/>
        </authorList>
    </citation>
    <scope>NUCLEOTIDE SEQUENCE [LARGE SCALE GENOMIC DNA]</scope>
    <source>
        <strain evidence="3 5">SPY2028</strain>
        <strain evidence="2 6">SPY5003</strain>
    </source>
</reference>
<organism evidence="3 5">
    <name type="scientific">Streptococcus pyogenes</name>
    <dbReference type="NCBI Taxonomy" id="1314"/>
    <lineage>
        <taxon>Bacteria</taxon>
        <taxon>Bacillati</taxon>
        <taxon>Bacillota</taxon>
        <taxon>Bacilli</taxon>
        <taxon>Lactobacillales</taxon>
        <taxon>Streptococcaceae</taxon>
        <taxon>Streptococcus</taxon>
    </lineage>
</organism>
<accession>A0A4U7HN81</accession>
<sequence>MVMMSIDLCDYVTVDHIDDNKIVFASNCPKIPIN</sequence>
<proteinExistence type="predicted"/>
<comment type="caution">
    <text evidence="3">The sequence shown here is derived from an EMBL/GenBank/DDBJ whole genome shotgun (WGS) entry which is preliminary data.</text>
</comment>
<evidence type="ECO:0000313" key="3">
    <source>
        <dbReference type="EMBL" id="TYK99725.1"/>
    </source>
</evidence>
<evidence type="ECO:0000313" key="1">
    <source>
        <dbReference type="EMBL" id="TNY48192.1"/>
    </source>
</evidence>
<evidence type="ECO:0000313" key="5">
    <source>
        <dbReference type="Proteomes" id="UP000324058"/>
    </source>
</evidence>
<dbReference type="Proteomes" id="UP000325300">
    <property type="component" value="Unassembled WGS sequence"/>
</dbReference>
<dbReference type="Proteomes" id="UP000316580">
    <property type="component" value="Unassembled WGS sequence"/>
</dbReference>
<evidence type="ECO:0000313" key="6">
    <source>
        <dbReference type="Proteomes" id="UP000325300"/>
    </source>
</evidence>
<protein>
    <submittedName>
        <fullName evidence="3">4-diphosphocytidyl-2C-methyl-D-erythritol kinase</fullName>
    </submittedName>
</protein>
<name>A0A4U7HN81_STRPY</name>
<keyword evidence="3" id="KW-0418">Kinase</keyword>